<dbReference type="EMBL" id="CM023487">
    <property type="protein sequence ID" value="KAH6925632.1"/>
    <property type="molecule type" value="Genomic_DNA"/>
</dbReference>
<dbReference type="Proteomes" id="UP000821845">
    <property type="component" value="Chromosome 7"/>
</dbReference>
<name>A0ACB7RUZ1_HYAAI</name>
<comment type="caution">
    <text evidence="1">The sequence shown here is derived from an EMBL/GenBank/DDBJ whole genome shotgun (WGS) entry which is preliminary data.</text>
</comment>
<reference evidence="1" key="1">
    <citation type="submission" date="2020-05" db="EMBL/GenBank/DDBJ databases">
        <title>Large-scale comparative analyses of tick genomes elucidate their genetic diversity and vector capacities.</title>
        <authorList>
            <person name="Jia N."/>
            <person name="Wang J."/>
            <person name="Shi W."/>
            <person name="Du L."/>
            <person name="Sun Y."/>
            <person name="Zhan W."/>
            <person name="Jiang J."/>
            <person name="Wang Q."/>
            <person name="Zhang B."/>
            <person name="Ji P."/>
            <person name="Sakyi L.B."/>
            <person name="Cui X."/>
            <person name="Yuan T."/>
            <person name="Jiang B."/>
            <person name="Yang W."/>
            <person name="Lam T.T.-Y."/>
            <person name="Chang Q."/>
            <person name="Ding S."/>
            <person name="Wang X."/>
            <person name="Zhu J."/>
            <person name="Ruan X."/>
            <person name="Zhao L."/>
            <person name="Wei J."/>
            <person name="Que T."/>
            <person name="Du C."/>
            <person name="Cheng J."/>
            <person name="Dai P."/>
            <person name="Han X."/>
            <person name="Huang E."/>
            <person name="Gao Y."/>
            <person name="Liu J."/>
            <person name="Shao H."/>
            <person name="Ye R."/>
            <person name="Li L."/>
            <person name="Wei W."/>
            <person name="Wang X."/>
            <person name="Wang C."/>
            <person name="Yang T."/>
            <person name="Huo Q."/>
            <person name="Li W."/>
            <person name="Guo W."/>
            <person name="Chen H."/>
            <person name="Zhou L."/>
            <person name="Ni X."/>
            <person name="Tian J."/>
            <person name="Zhou Y."/>
            <person name="Sheng Y."/>
            <person name="Liu T."/>
            <person name="Pan Y."/>
            <person name="Xia L."/>
            <person name="Li J."/>
            <person name="Zhao F."/>
            <person name="Cao W."/>
        </authorList>
    </citation>
    <scope>NUCLEOTIDE SEQUENCE</scope>
    <source>
        <strain evidence="1">Hyas-2018</strain>
    </source>
</reference>
<protein>
    <submittedName>
        <fullName evidence="1">Uncharacterized protein</fullName>
    </submittedName>
</protein>
<sequence length="358" mass="40930">MRVKAPRGCLKEASRQRGNGTLKVLRTGRARVRQDGANPRWRDPRGPRRKRQDDRSDAFDGPRRVLVYGQDVVRGTHYGVGVPLIAFDAIALVPAAEGPAVFDDRNYLVDHYNQHRTNRTRWALFHKDYPGRHVLCALGITYVSQFGEKIPIPPDIRETIVIPPIPRNMHPEHNTERRVERAKQLAKRYAQSTHVAYVDAAEYPTHRAMVLAIVWAPGHSGLAGNENAHDAARAVVYRARQSTERDSSQAGTAEGERMNRRPSKRAKESEGNDAWRLNGGVRLLFRRRRARPCLMDQNKTNRKEALETARLQAVKGSSRWQLLHAGGPCELNRSPRTRNKTIRHRRALRQWFRASRGW</sequence>
<evidence type="ECO:0000313" key="2">
    <source>
        <dbReference type="Proteomes" id="UP000821845"/>
    </source>
</evidence>
<gene>
    <name evidence="1" type="ORF">HPB50_008080</name>
</gene>
<organism evidence="1 2">
    <name type="scientific">Hyalomma asiaticum</name>
    <name type="common">Tick</name>
    <dbReference type="NCBI Taxonomy" id="266040"/>
    <lineage>
        <taxon>Eukaryota</taxon>
        <taxon>Metazoa</taxon>
        <taxon>Ecdysozoa</taxon>
        <taxon>Arthropoda</taxon>
        <taxon>Chelicerata</taxon>
        <taxon>Arachnida</taxon>
        <taxon>Acari</taxon>
        <taxon>Parasitiformes</taxon>
        <taxon>Ixodida</taxon>
        <taxon>Ixodoidea</taxon>
        <taxon>Ixodidae</taxon>
        <taxon>Hyalomminae</taxon>
        <taxon>Hyalomma</taxon>
    </lineage>
</organism>
<proteinExistence type="predicted"/>
<keyword evidence="2" id="KW-1185">Reference proteome</keyword>
<evidence type="ECO:0000313" key="1">
    <source>
        <dbReference type="EMBL" id="KAH6925632.1"/>
    </source>
</evidence>
<accession>A0ACB7RUZ1</accession>